<dbReference type="Gene3D" id="3.40.50.720">
    <property type="entry name" value="NAD(P)-binding Rossmann-like Domain"/>
    <property type="match status" value="1"/>
</dbReference>
<evidence type="ECO:0000313" key="4">
    <source>
        <dbReference type="EMBL" id="MDI1492224.1"/>
    </source>
</evidence>
<dbReference type="InterPro" id="IPR002347">
    <property type="entry name" value="SDR_fam"/>
</dbReference>
<sequence>MAISLAGKTAIVTGAGSGINLAFTGHLLARQCNVLLADLSLRPEAEDLVHRHSSRTKLSHGRAVFQKTDVRAWKDLDGMFERAKQEFGGQVEVVCPGAGVYEPTWSSFWHPPGSPGSKDDPQGNQYASLDINLTHPIRTTQLAIQHFLSGRSSSPSSTTTPPGQHPPKLNVVHISSIAGQRTPMPAAIYNATKHAINGFVRSLALLDKSLGVRVTCVAPGVIKTPLWTDNPDKMRLLAEGDEWVTPEEVADTMGALVGADEVEVQAVGGEEGEKRVKVEGGLVVEISKGRRRVVVQYGDPGPEGRAGNTVGGMDAEEESILARLGREGF</sequence>
<evidence type="ECO:0000256" key="2">
    <source>
        <dbReference type="ARBA" id="ARBA00022857"/>
    </source>
</evidence>
<comment type="caution">
    <text evidence="4">The sequence shown here is derived from an EMBL/GenBank/DDBJ whole genome shotgun (WGS) entry which is preliminary data.</text>
</comment>
<dbReference type="SUPFAM" id="SSF51735">
    <property type="entry name" value="NAD(P)-binding Rossmann-fold domains"/>
    <property type="match status" value="1"/>
</dbReference>
<dbReference type="AlphaFoldDB" id="A0AA43TY77"/>
<evidence type="ECO:0000256" key="1">
    <source>
        <dbReference type="ARBA" id="ARBA00006484"/>
    </source>
</evidence>
<dbReference type="PRINTS" id="PR00081">
    <property type="entry name" value="GDHRDH"/>
</dbReference>
<keyword evidence="5" id="KW-1185">Reference proteome</keyword>
<evidence type="ECO:0000313" key="5">
    <source>
        <dbReference type="Proteomes" id="UP001161017"/>
    </source>
</evidence>
<dbReference type="GO" id="GO:0005737">
    <property type="term" value="C:cytoplasm"/>
    <property type="evidence" value="ECO:0007669"/>
    <property type="project" value="TreeGrafter"/>
</dbReference>
<proteinExistence type="inferred from homology"/>
<keyword evidence="2" id="KW-0521">NADP</keyword>
<evidence type="ECO:0000256" key="3">
    <source>
        <dbReference type="ARBA" id="ARBA00023002"/>
    </source>
</evidence>
<dbReference type="EMBL" id="JAPUFD010000018">
    <property type="protein sequence ID" value="MDI1492224.1"/>
    <property type="molecule type" value="Genomic_DNA"/>
</dbReference>
<dbReference type="PANTHER" id="PTHR44229">
    <property type="entry name" value="15-HYDROXYPROSTAGLANDIN DEHYDROGENASE [NAD(+)]"/>
    <property type="match status" value="1"/>
</dbReference>
<dbReference type="Pfam" id="PF00106">
    <property type="entry name" value="adh_short"/>
    <property type="match status" value="1"/>
</dbReference>
<dbReference type="InterPro" id="IPR036291">
    <property type="entry name" value="NAD(P)-bd_dom_sf"/>
</dbReference>
<dbReference type="InterPro" id="IPR020904">
    <property type="entry name" value="Sc_DH/Rdtase_CS"/>
</dbReference>
<name>A0AA43TY77_9LECA</name>
<dbReference type="FunFam" id="3.40.50.720:FF:000643">
    <property type="entry name" value="Short chain dehydrogenase/reductase family oxidoreductase, putative"/>
    <property type="match status" value="1"/>
</dbReference>
<reference evidence="4" key="1">
    <citation type="journal article" date="2023" name="Genome Biol. Evol.">
        <title>First Whole Genome Sequence and Flow Cytometry Genome Size Data for the Lichen-Forming Fungus Ramalina farinacea (Ascomycota).</title>
        <authorList>
            <person name="Llewellyn T."/>
            <person name="Mian S."/>
            <person name="Hill R."/>
            <person name="Leitch I.J."/>
            <person name="Gaya E."/>
        </authorList>
    </citation>
    <scope>NUCLEOTIDE SEQUENCE</scope>
    <source>
        <strain evidence="4">LIQ254RAFAR</strain>
    </source>
</reference>
<keyword evidence="3" id="KW-0560">Oxidoreductase</keyword>
<protein>
    <submittedName>
        <fullName evidence="4">Uncharacterized protein</fullName>
    </submittedName>
</protein>
<dbReference type="PROSITE" id="PS00061">
    <property type="entry name" value="ADH_SHORT"/>
    <property type="match status" value="1"/>
</dbReference>
<dbReference type="GO" id="GO:0016616">
    <property type="term" value="F:oxidoreductase activity, acting on the CH-OH group of donors, NAD or NADP as acceptor"/>
    <property type="evidence" value="ECO:0007669"/>
    <property type="project" value="TreeGrafter"/>
</dbReference>
<organism evidence="4 5">
    <name type="scientific">Ramalina farinacea</name>
    <dbReference type="NCBI Taxonomy" id="258253"/>
    <lineage>
        <taxon>Eukaryota</taxon>
        <taxon>Fungi</taxon>
        <taxon>Dikarya</taxon>
        <taxon>Ascomycota</taxon>
        <taxon>Pezizomycotina</taxon>
        <taxon>Lecanoromycetes</taxon>
        <taxon>OSLEUM clade</taxon>
        <taxon>Lecanoromycetidae</taxon>
        <taxon>Lecanorales</taxon>
        <taxon>Lecanorineae</taxon>
        <taxon>Ramalinaceae</taxon>
        <taxon>Ramalina</taxon>
    </lineage>
</organism>
<comment type="similarity">
    <text evidence="1">Belongs to the short-chain dehydrogenases/reductases (SDR) family.</text>
</comment>
<gene>
    <name evidence="4" type="ORF">OHK93_003436</name>
</gene>
<accession>A0AA43TY77</accession>
<dbReference type="PANTHER" id="PTHR44229:SF4">
    <property type="entry name" value="15-HYDROXYPROSTAGLANDIN DEHYDROGENASE [NAD(+)]"/>
    <property type="match status" value="1"/>
</dbReference>
<dbReference type="Proteomes" id="UP001161017">
    <property type="component" value="Unassembled WGS sequence"/>
</dbReference>